<protein>
    <submittedName>
        <fullName evidence="1">Uncharacterized protein</fullName>
    </submittedName>
</protein>
<dbReference type="Proteomes" id="UP001465976">
    <property type="component" value="Unassembled WGS sequence"/>
</dbReference>
<proteinExistence type="predicted"/>
<keyword evidence="2" id="KW-1185">Reference proteome</keyword>
<evidence type="ECO:0000313" key="1">
    <source>
        <dbReference type="EMBL" id="KAL0567500.1"/>
    </source>
</evidence>
<dbReference type="EMBL" id="JBAHYK010001570">
    <property type="protein sequence ID" value="KAL0567500.1"/>
    <property type="molecule type" value="Genomic_DNA"/>
</dbReference>
<name>A0ABR3EX55_9AGAR</name>
<gene>
    <name evidence="1" type="ORF">V5O48_014493</name>
</gene>
<organism evidence="1 2">
    <name type="scientific">Marasmius crinis-equi</name>
    <dbReference type="NCBI Taxonomy" id="585013"/>
    <lineage>
        <taxon>Eukaryota</taxon>
        <taxon>Fungi</taxon>
        <taxon>Dikarya</taxon>
        <taxon>Basidiomycota</taxon>
        <taxon>Agaricomycotina</taxon>
        <taxon>Agaricomycetes</taxon>
        <taxon>Agaricomycetidae</taxon>
        <taxon>Agaricales</taxon>
        <taxon>Marasmiineae</taxon>
        <taxon>Marasmiaceae</taxon>
        <taxon>Marasmius</taxon>
    </lineage>
</organism>
<comment type="caution">
    <text evidence="1">The sequence shown here is derived from an EMBL/GenBank/DDBJ whole genome shotgun (WGS) entry which is preliminary data.</text>
</comment>
<sequence>MPTHALGSEGFSLLTSTGAIRTVLKRELRASVVISTKFHTLTSLSALRMCRNSTLSSGGCSSTVMVVVQAAMGAVLRGESIGGRSVISEIGRLYLLSSGAKIQASYSILRAFDNEEGARVPPARSPFGCITVVSLVTVMATTRAALDPLVYLRVVYAGEGVGRI</sequence>
<accession>A0ABR3EX55</accession>
<reference evidence="1 2" key="1">
    <citation type="submission" date="2024-02" db="EMBL/GenBank/DDBJ databases">
        <title>A draft genome for the cacao thread blight pathogen Marasmius crinis-equi.</title>
        <authorList>
            <person name="Cohen S.P."/>
            <person name="Baruah I.K."/>
            <person name="Amoako-Attah I."/>
            <person name="Bukari Y."/>
            <person name="Meinhardt L.W."/>
            <person name="Bailey B.A."/>
        </authorList>
    </citation>
    <scope>NUCLEOTIDE SEQUENCE [LARGE SCALE GENOMIC DNA]</scope>
    <source>
        <strain evidence="1 2">GH-76</strain>
    </source>
</reference>
<evidence type="ECO:0000313" key="2">
    <source>
        <dbReference type="Proteomes" id="UP001465976"/>
    </source>
</evidence>